<feature type="region of interest" description="Disordered" evidence="1">
    <location>
        <begin position="39"/>
        <end position="76"/>
    </location>
</feature>
<evidence type="ECO:0000313" key="3">
    <source>
        <dbReference type="Proteomes" id="UP000294848"/>
    </source>
</evidence>
<evidence type="ECO:0000256" key="1">
    <source>
        <dbReference type="SAM" id="MobiDB-lite"/>
    </source>
</evidence>
<dbReference type="EMBL" id="SNWI01000005">
    <property type="protein sequence ID" value="TDO01240.1"/>
    <property type="molecule type" value="Genomic_DNA"/>
</dbReference>
<evidence type="ECO:0000313" key="2">
    <source>
        <dbReference type="EMBL" id="TDO01240.1"/>
    </source>
</evidence>
<dbReference type="AlphaFoldDB" id="A0A4R6GZY4"/>
<comment type="caution">
    <text evidence="2">The sequence shown here is derived from an EMBL/GenBank/DDBJ whole genome shotgun (WGS) entry which is preliminary data.</text>
</comment>
<dbReference type="Proteomes" id="UP000294848">
    <property type="component" value="Unassembled WGS sequence"/>
</dbReference>
<feature type="compositionally biased region" description="Basic and acidic residues" evidence="1">
    <location>
        <begin position="57"/>
        <end position="71"/>
    </location>
</feature>
<gene>
    <name evidence="2" type="ORF">DET52_10595</name>
</gene>
<protein>
    <submittedName>
        <fullName evidence="2">Uncharacterized protein</fullName>
    </submittedName>
</protein>
<sequence length="190" mass="20661">MSSQGIESCGGIWLKTAKGKVKWAADGFNLQKERSTGLPDVLKLPKDGLTGPPDAHNLPKDGSTRPTDSLKHPKGRLNLLPDDFKLPTGFLKLGMDTRNCRGDGQLLAWSPKTGLWAVIFRCDGEKWLDGGSQFAVESKNCVVAGQRSPWRRKITQGMVISHRGGMISPMDTQGALWRVKPSAGPLKSRG</sequence>
<accession>A0A4R6GZY4</accession>
<organism evidence="2 3">
    <name type="scientific">Sunxiuqinia elliptica</name>
    <dbReference type="NCBI Taxonomy" id="655355"/>
    <lineage>
        <taxon>Bacteria</taxon>
        <taxon>Pseudomonadati</taxon>
        <taxon>Bacteroidota</taxon>
        <taxon>Bacteroidia</taxon>
        <taxon>Marinilabiliales</taxon>
        <taxon>Prolixibacteraceae</taxon>
        <taxon>Sunxiuqinia</taxon>
    </lineage>
</organism>
<proteinExistence type="predicted"/>
<reference evidence="2 3" key="1">
    <citation type="submission" date="2019-03" db="EMBL/GenBank/DDBJ databases">
        <title>Freshwater and sediment microbial communities from various areas in North America, analyzing microbe dynamics in response to fracking.</title>
        <authorList>
            <person name="Lamendella R."/>
        </authorList>
    </citation>
    <scope>NUCLEOTIDE SEQUENCE [LARGE SCALE GENOMIC DNA]</scope>
    <source>
        <strain evidence="2 3">114D</strain>
    </source>
</reference>
<name>A0A4R6GZY4_9BACT</name>